<evidence type="ECO:0000256" key="2">
    <source>
        <dbReference type="ARBA" id="ARBA00010992"/>
    </source>
</evidence>
<evidence type="ECO:0000313" key="9">
    <source>
        <dbReference type="EMBL" id="KAB1206838.1"/>
    </source>
</evidence>
<evidence type="ECO:0000256" key="6">
    <source>
        <dbReference type="ARBA" id="ARBA00023136"/>
    </source>
</evidence>
<reference evidence="10" key="3">
    <citation type="submission" date="2019-09" db="EMBL/GenBank/DDBJ databases">
        <authorList>
            <person name="Gao Z."/>
        </authorList>
    </citation>
    <scope>NUCLEOTIDE SEQUENCE</scope>
    <source>
        <tissue evidence="10">Leaves</tissue>
    </source>
</reference>
<dbReference type="InterPro" id="IPR036322">
    <property type="entry name" value="WD40_repeat_dom_sf"/>
</dbReference>
<keyword evidence="11" id="KW-1185">Reference proteome</keyword>
<dbReference type="PROSITE" id="PS50082">
    <property type="entry name" value="WD_REPEATS_2"/>
    <property type="match status" value="1"/>
</dbReference>
<dbReference type="AlphaFoldDB" id="A0A6A1V2A7"/>
<proteinExistence type="inferred from homology"/>
<dbReference type="PANTHER" id="PTHR48021:SF25">
    <property type="entry name" value="SUGAR TRANSPORTER ERD6-LIKE 5"/>
    <property type="match status" value="1"/>
</dbReference>
<dbReference type="EMBL" id="RXIC02000025">
    <property type="protein sequence ID" value="KAB1206842.1"/>
    <property type="molecule type" value="Genomic_DNA"/>
</dbReference>
<evidence type="ECO:0000256" key="3">
    <source>
        <dbReference type="ARBA" id="ARBA00022597"/>
    </source>
</evidence>
<keyword evidence="6 8" id="KW-0472">Membrane</keyword>
<dbReference type="OrthoDB" id="1741511at2759"/>
<dbReference type="Gene3D" id="2.130.10.10">
    <property type="entry name" value="YVTN repeat-like/Quinoprotein amine dehydrogenase"/>
    <property type="match status" value="1"/>
</dbReference>
<keyword evidence="5 8" id="KW-1133">Transmembrane helix</keyword>
<comment type="caution">
    <text evidence="10">The sequence shown here is derived from an EMBL/GenBank/DDBJ whole genome shotgun (WGS) entry which is preliminary data.</text>
</comment>
<sequence length="284" mass="32222">MCYVAGLRFYLIILNLQSKDNLTSVCNQVPNFIARIMPKNLRGGFTAIHQTLVLIVTITCLLQLIGLSFIPESPRWLAKIGREKECEAALQCLRGRNADISFQRKYARSLIVGVGLMVLQQFGGVNGISFYASAIFISAGFLGRLGTIRMVIVHIQTKRTGINHFSWVLCRIWNYEEAIPLNSFDNHDYPEKGITKHCLVNELDDSLLLSASGDGNIRIWKDYNWKNRQNLVTAFSSNQGHKPGVRSLNAIVDWQQQSGNLEFKRILMYKRRKILIGPCLLCFI</sequence>
<dbReference type="SUPFAM" id="SSF50978">
    <property type="entry name" value="WD40 repeat-like"/>
    <property type="match status" value="1"/>
</dbReference>
<gene>
    <name evidence="10" type="ORF">CJ030_MR7G008242</name>
    <name evidence="9" type="ORF">CJ030_MR7G008246</name>
</gene>
<dbReference type="InterPro" id="IPR005828">
    <property type="entry name" value="MFS_sugar_transport-like"/>
</dbReference>
<name>A0A6A1V2A7_9ROSI</name>
<dbReference type="EMBL" id="RXIC02000025">
    <property type="protein sequence ID" value="KAB1206838.1"/>
    <property type="molecule type" value="Genomic_DNA"/>
</dbReference>
<dbReference type="GO" id="GO:0022857">
    <property type="term" value="F:transmembrane transporter activity"/>
    <property type="evidence" value="ECO:0007669"/>
    <property type="project" value="InterPro"/>
</dbReference>
<feature type="transmembrane region" description="Helical" evidence="8">
    <location>
        <begin position="128"/>
        <end position="152"/>
    </location>
</feature>
<feature type="repeat" description="WD" evidence="7">
    <location>
        <begin position="204"/>
        <end position="221"/>
    </location>
</feature>
<evidence type="ECO:0000313" key="11">
    <source>
        <dbReference type="Proteomes" id="UP000516437"/>
    </source>
</evidence>
<dbReference type="GO" id="GO:0016020">
    <property type="term" value="C:membrane"/>
    <property type="evidence" value="ECO:0007669"/>
    <property type="project" value="UniProtKB-SubCell"/>
</dbReference>
<feature type="transmembrane region" description="Helical" evidence="8">
    <location>
        <begin position="47"/>
        <end position="70"/>
    </location>
</feature>
<keyword evidence="7" id="KW-0853">WD repeat</keyword>
<comment type="subcellular location">
    <subcellularLocation>
        <location evidence="1">Membrane</location>
    </subcellularLocation>
</comment>
<accession>A0A6A1V2A7</accession>
<comment type="similarity">
    <text evidence="2">Belongs to the major facilitator superfamily. Sugar transporter (TC 2.A.1.1) family.</text>
</comment>
<dbReference type="InterPro" id="IPR036259">
    <property type="entry name" value="MFS_trans_sf"/>
</dbReference>
<keyword evidence="3 10" id="KW-0762">Sugar transport</keyword>
<dbReference type="PANTHER" id="PTHR48021">
    <property type="match status" value="1"/>
</dbReference>
<evidence type="ECO:0000256" key="8">
    <source>
        <dbReference type="SAM" id="Phobius"/>
    </source>
</evidence>
<dbReference type="SUPFAM" id="SSF103473">
    <property type="entry name" value="MFS general substrate transporter"/>
    <property type="match status" value="1"/>
</dbReference>
<organism evidence="10 11">
    <name type="scientific">Morella rubra</name>
    <name type="common">Chinese bayberry</name>
    <dbReference type="NCBI Taxonomy" id="262757"/>
    <lineage>
        <taxon>Eukaryota</taxon>
        <taxon>Viridiplantae</taxon>
        <taxon>Streptophyta</taxon>
        <taxon>Embryophyta</taxon>
        <taxon>Tracheophyta</taxon>
        <taxon>Spermatophyta</taxon>
        <taxon>Magnoliopsida</taxon>
        <taxon>eudicotyledons</taxon>
        <taxon>Gunneridae</taxon>
        <taxon>Pentapetalae</taxon>
        <taxon>rosids</taxon>
        <taxon>fabids</taxon>
        <taxon>Fagales</taxon>
        <taxon>Myricaceae</taxon>
        <taxon>Morella</taxon>
    </lineage>
</organism>
<evidence type="ECO:0000256" key="4">
    <source>
        <dbReference type="ARBA" id="ARBA00022692"/>
    </source>
</evidence>
<dbReference type="Pfam" id="PF00083">
    <property type="entry name" value="Sugar_tr"/>
    <property type="match status" value="1"/>
</dbReference>
<evidence type="ECO:0000256" key="7">
    <source>
        <dbReference type="PROSITE-ProRule" id="PRU00221"/>
    </source>
</evidence>
<keyword evidence="3 10" id="KW-0813">Transport</keyword>
<evidence type="ECO:0000256" key="1">
    <source>
        <dbReference type="ARBA" id="ARBA00004370"/>
    </source>
</evidence>
<protein>
    <submittedName>
        <fullName evidence="10">Sugar transporter ERD6-like 5</fullName>
    </submittedName>
</protein>
<reference evidence="10 11" key="2">
    <citation type="journal article" date="2019" name="Plant Biotechnol. J.">
        <title>The red bayberry genome and genetic basis of sex determination.</title>
        <authorList>
            <person name="Jia H.M."/>
            <person name="Jia H.J."/>
            <person name="Cai Q.L."/>
            <person name="Wang Y."/>
            <person name="Zhao H.B."/>
            <person name="Yang W.F."/>
            <person name="Wang G.Y."/>
            <person name="Li Y.H."/>
            <person name="Zhan D.L."/>
            <person name="Shen Y.T."/>
            <person name="Niu Q.F."/>
            <person name="Chang L."/>
            <person name="Qiu J."/>
            <person name="Zhao L."/>
            <person name="Xie H.B."/>
            <person name="Fu W.Y."/>
            <person name="Jin J."/>
            <person name="Li X.W."/>
            <person name="Jiao Y."/>
            <person name="Zhou C.C."/>
            <person name="Tu T."/>
            <person name="Chai C.Y."/>
            <person name="Gao J.L."/>
            <person name="Fan L.J."/>
            <person name="van de Weg E."/>
            <person name="Wang J.Y."/>
            <person name="Gao Z.S."/>
        </authorList>
    </citation>
    <scope>NUCLEOTIDE SEQUENCE [LARGE SCALE GENOMIC DNA]</scope>
    <source>
        <tissue evidence="10">Leaves</tissue>
    </source>
</reference>
<dbReference type="Proteomes" id="UP000516437">
    <property type="component" value="Chromosome 7"/>
</dbReference>
<evidence type="ECO:0000256" key="5">
    <source>
        <dbReference type="ARBA" id="ARBA00022989"/>
    </source>
</evidence>
<dbReference type="InterPro" id="IPR050549">
    <property type="entry name" value="MFS_Trehalose_Transporter"/>
</dbReference>
<dbReference type="InterPro" id="IPR001680">
    <property type="entry name" value="WD40_rpt"/>
</dbReference>
<evidence type="ECO:0000313" key="10">
    <source>
        <dbReference type="EMBL" id="KAB1206842.1"/>
    </source>
</evidence>
<reference evidence="10" key="1">
    <citation type="submission" date="2018-07" db="EMBL/GenBank/DDBJ databases">
        <authorList>
            <person name="Gao Z.-S."/>
            <person name="Jia H.-M."/>
            <person name="Jia H.-J."/>
            <person name="Cai Q.-L."/>
            <person name="Wang Y."/>
            <person name="Zhao H.-B."/>
        </authorList>
    </citation>
    <scope>NUCLEOTIDE SEQUENCE</scope>
    <source>
        <tissue evidence="10">Leaves</tissue>
    </source>
</reference>
<dbReference type="Gene3D" id="1.20.1250.20">
    <property type="entry name" value="MFS general substrate transporter like domains"/>
    <property type="match status" value="2"/>
</dbReference>
<keyword evidence="4 8" id="KW-0812">Transmembrane</keyword>
<dbReference type="InterPro" id="IPR015943">
    <property type="entry name" value="WD40/YVTN_repeat-like_dom_sf"/>
</dbReference>